<gene>
    <name evidence="13" type="ORF">E2605_08450</name>
</gene>
<dbReference type="EC" id="3.1.30.-" evidence="10"/>
<dbReference type="PROSITE" id="PS01070">
    <property type="entry name" value="NUCLEASE_NON_SPEC"/>
    <property type="match status" value="1"/>
</dbReference>
<dbReference type="InterPro" id="IPR013783">
    <property type="entry name" value="Ig-like_fold"/>
</dbReference>
<keyword evidence="4 9" id="KW-0479">Metal-binding</keyword>
<dbReference type="SUPFAM" id="SSF54060">
    <property type="entry name" value="His-Me finger endonucleases"/>
    <property type="match status" value="1"/>
</dbReference>
<sequence length="384" mass="43337">MNSKITTMIDQFCGKKISLYILYSAFVALMINTGCSSDNNDATFYPLKVSTDKNWVDAQESIITLNIESESSISWEVLVPDNDKSWVSVDKLNGIGSTTLKITLSENKEKKERFLKLVVSNSNEQKPVYITQAASKGSAPDINNAEWMELPSKNSLINTILVGHNLPDNDRIRNYSMLYDTINKIAYWVAYPMHSAYLGSASRTDDWQYDPAIKNQYQPQLFKGFGVSGIDRGHQLPSADRTVNSAANRTTFYFSNMTAQNSTLNQGIWADLEARVRVWTKQCDTLYVVTGAMIRSANNSTIEYVKDNGGVSVAKPKYYYKALAKKMGNTYYTIAYKMDNMTPSSSTYSNYKLTISQLEKETGFTFFPKLSSDDKSKIVEDQWK</sequence>
<feature type="binding site" evidence="9">
    <location>
        <position position="265"/>
    </location>
    <ligand>
        <name>Mg(2+)</name>
        <dbReference type="ChEBI" id="CHEBI:18420"/>
        <note>catalytic</note>
    </ligand>
</feature>
<dbReference type="InterPro" id="IPR044929">
    <property type="entry name" value="DNA/RNA_non-sp_Endonuclease_sf"/>
</dbReference>
<dbReference type="Proteomes" id="UP000297861">
    <property type="component" value="Unassembled WGS sequence"/>
</dbReference>
<evidence type="ECO:0000313" key="13">
    <source>
        <dbReference type="EMBL" id="TFD96835.1"/>
    </source>
</evidence>
<comment type="similarity">
    <text evidence="2 10">Belongs to the DNA/RNA non-specific endonuclease family.</text>
</comment>
<evidence type="ECO:0000256" key="7">
    <source>
        <dbReference type="ARBA" id="ARBA00022842"/>
    </source>
</evidence>
<dbReference type="InterPro" id="IPR044925">
    <property type="entry name" value="His-Me_finger_sf"/>
</dbReference>
<dbReference type="STRING" id="1121485.GCA_000426485_00279"/>
<evidence type="ECO:0000256" key="2">
    <source>
        <dbReference type="ARBA" id="ARBA00010052"/>
    </source>
</evidence>
<dbReference type="PANTHER" id="PTHR13966:SF5">
    <property type="entry name" value="ENDONUCLEASE G, MITOCHONDRIAL"/>
    <property type="match status" value="1"/>
</dbReference>
<proteinExistence type="inferred from homology"/>
<dbReference type="GO" id="GO:0003676">
    <property type="term" value="F:nucleic acid binding"/>
    <property type="evidence" value="ECO:0007669"/>
    <property type="project" value="InterPro"/>
</dbReference>
<organism evidence="13 14">
    <name type="scientific">Dysgonomonas capnocytophagoides</name>
    <dbReference type="NCBI Taxonomy" id="45254"/>
    <lineage>
        <taxon>Bacteria</taxon>
        <taxon>Pseudomonadati</taxon>
        <taxon>Bacteroidota</taxon>
        <taxon>Bacteroidia</taxon>
        <taxon>Bacteroidales</taxon>
        <taxon>Dysgonomonadaceae</taxon>
        <taxon>Dysgonomonas</taxon>
    </lineage>
</organism>
<name>A0A4Y8L2F9_9BACT</name>
<keyword evidence="6 10" id="KW-0378">Hydrolase</keyword>
<dbReference type="Pfam" id="PF01223">
    <property type="entry name" value="Endonuclease_NS"/>
    <property type="match status" value="1"/>
</dbReference>
<keyword evidence="3 10" id="KW-0540">Nuclease</keyword>
<evidence type="ECO:0000256" key="3">
    <source>
        <dbReference type="ARBA" id="ARBA00022722"/>
    </source>
</evidence>
<dbReference type="CDD" id="cd14948">
    <property type="entry name" value="BACON"/>
    <property type="match status" value="1"/>
</dbReference>
<dbReference type="OrthoDB" id="9811262at2"/>
<evidence type="ECO:0000256" key="6">
    <source>
        <dbReference type="ARBA" id="ARBA00022801"/>
    </source>
</evidence>
<evidence type="ECO:0000256" key="5">
    <source>
        <dbReference type="ARBA" id="ARBA00022759"/>
    </source>
</evidence>
<protein>
    <recommendedName>
        <fullName evidence="10">Endonuclease</fullName>
        <ecNumber evidence="10">3.1.30.-</ecNumber>
    </recommendedName>
</protein>
<dbReference type="GO" id="GO:0046872">
    <property type="term" value="F:metal ion binding"/>
    <property type="evidence" value="ECO:0007669"/>
    <property type="project" value="UniProtKB-KW"/>
</dbReference>
<dbReference type="Gene3D" id="3.40.570.10">
    <property type="entry name" value="Extracellular Endonuclease, subunit A"/>
    <property type="match status" value="1"/>
</dbReference>
<evidence type="ECO:0000313" key="14">
    <source>
        <dbReference type="Proteomes" id="UP000297861"/>
    </source>
</evidence>
<dbReference type="InterPro" id="IPR024361">
    <property type="entry name" value="BACON"/>
</dbReference>
<keyword evidence="5 10" id="KW-0255">Endonuclease</keyword>
<dbReference type="RefSeq" id="WP_134436117.1">
    <property type="nucleotide sequence ID" value="NZ_SOML01000004.1"/>
</dbReference>
<dbReference type="GO" id="GO:0004519">
    <property type="term" value="F:endonuclease activity"/>
    <property type="evidence" value="ECO:0007669"/>
    <property type="project" value="UniProtKB-UniRule"/>
</dbReference>
<comment type="caution">
    <text evidence="13">The sequence shown here is derived from an EMBL/GenBank/DDBJ whole genome shotgun (WGS) entry which is preliminary data.</text>
</comment>
<feature type="active site" description="Proton acceptor" evidence="8">
    <location>
        <position position="234"/>
    </location>
</feature>
<dbReference type="SMART" id="SM00477">
    <property type="entry name" value="NUC"/>
    <property type="match status" value="1"/>
</dbReference>
<dbReference type="InterPro" id="IPR040255">
    <property type="entry name" value="Non-specific_endonuclease"/>
</dbReference>
<evidence type="ECO:0000256" key="9">
    <source>
        <dbReference type="PIRSR" id="PIRSR640255-2"/>
    </source>
</evidence>
<evidence type="ECO:0000256" key="8">
    <source>
        <dbReference type="PIRSR" id="PIRSR640255-1"/>
    </source>
</evidence>
<evidence type="ECO:0000256" key="10">
    <source>
        <dbReference type="RuleBase" id="RU366055"/>
    </source>
</evidence>
<dbReference type="InterPro" id="IPR018524">
    <property type="entry name" value="DNA/RNA_endonuclease_AS"/>
</dbReference>
<dbReference type="GO" id="GO:0016787">
    <property type="term" value="F:hydrolase activity"/>
    <property type="evidence" value="ECO:0007669"/>
    <property type="project" value="UniProtKB-KW"/>
</dbReference>
<evidence type="ECO:0000256" key="4">
    <source>
        <dbReference type="ARBA" id="ARBA00022723"/>
    </source>
</evidence>
<comment type="cofactor">
    <cofactor evidence="1 10">
        <name>Mg(2+)</name>
        <dbReference type="ChEBI" id="CHEBI:18420"/>
    </cofactor>
</comment>
<dbReference type="PANTHER" id="PTHR13966">
    <property type="entry name" value="ENDONUCLEASE RELATED"/>
    <property type="match status" value="1"/>
</dbReference>
<dbReference type="SMART" id="SM00892">
    <property type="entry name" value="Endonuclease_NS"/>
    <property type="match status" value="1"/>
</dbReference>
<evidence type="ECO:0000259" key="11">
    <source>
        <dbReference type="SMART" id="SM00477"/>
    </source>
</evidence>
<keyword evidence="14" id="KW-1185">Reference proteome</keyword>
<dbReference type="InterPro" id="IPR020821">
    <property type="entry name" value="ENPP1-3/EXOG-like_nuc-like"/>
</dbReference>
<accession>A0A4Y8L2F9</accession>
<feature type="domain" description="DNA/RNA non-specific endonuclease/pyrophosphatase/phosphodiesterase" evidence="12">
    <location>
        <begin position="171"/>
        <end position="373"/>
    </location>
</feature>
<evidence type="ECO:0000259" key="12">
    <source>
        <dbReference type="SMART" id="SM00892"/>
    </source>
</evidence>
<dbReference type="InterPro" id="IPR001604">
    <property type="entry name" value="Endo_G_ENPP1-like_dom"/>
</dbReference>
<dbReference type="EMBL" id="SOML01000004">
    <property type="protein sequence ID" value="TFD96835.1"/>
    <property type="molecule type" value="Genomic_DNA"/>
</dbReference>
<dbReference type="Gene3D" id="2.60.40.10">
    <property type="entry name" value="Immunoglobulins"/>
    <property type="match status" value="1"/>
</dbReference>
<keyword evidence="7" id="KW-0460">Magnesium</keyword>
<dbReference type="Pfam" id="PF13004">
    <property type="entry name" value="BACON"/>
    <property type="match status" value="1"/>
</dbReference>
<reference evidence="13 14" key="1">
    <citation type="submission" date="2019-03" db="EMBL/GenBank/DDBJ databases">
        <title>San Antonio Military Medical Center submission to MRSN (WRAIR), pending publication.</title>
        <authorList>
            <person name="Blyth D.M."/>
            <person name="Mccarthy S.L."/>
            <person name="Schall S.E."/>
            <person name="Stam J.A."/>
            <person name="Ong A.C."/>
            <person name="Mcgann P.T."/>
        </authorList>
    </citation>
    <scope>NUCLEOTIDE SEQUENCE [LARGE SCALE GENOMIC DNA]</scope>
    <source>
        <strain evidence="13 14">MRSN571793</strain>
    </source>
</reference>
<dbReference type="AlphaFoldDB" id="A0A4Y8L2F9"/>
<evidence type="ECO:0000256" key="1">
    <source>
        <dbReference type="ARBA" id="ARBA00001946"/>
    </source>
</evidence>
<feature type="domain" description="ENPP1-3/EXOG-like endonuclease/phosphodiesterase" evidence="11">
    <location>
        <begin position="172"/>
        <end position="373"/>
    </location>
</feature>